<evidence type="ECO:0000313" key="29">
    <source>
        <dbReference type="Proteomes" id="UP000053317"/>
    </source>
</evidence>
<dbReference type="GO" id="GO:0034399">
    <property type="term" value="C:nuclear periphery"/>
    <property type="evidence" value="ECO:0007669"/>
    <property type="project" value="EnsemblFungi"/>
</dbReference>
<evidence type="ECO:0000256" key="9">
    <source>
        <dbReference type="ARBA" id="ARBA00022664"/>
    </source>
</evidence>
<comment type="cofactor">
    <cofactor evidence="1 25">
        <name>FMN</name>
        <dbReference type="ChEBI" id="CHEBI:58210"/>
    </cofactor>
</comment>
<comment type="caution">
    <text evidence="28">The sequence shown here is derived from an EMBL/GenBank/DDBJ whole genome shotgun (WGS) entry which is preliminary data.</text>
</comment>
<comment type="similarity">
    <text evidence="25">Belongs to the dus family. Dus3 subfamily.</text>
</comment>
<keyword evidence="6" id="KW-0963">Cytoplasm</keyword>
<keyword evidence="14 24" id="KW-0862">Zinc</keyword>
<dbReference type="PROSITE" id="PS01136">
    <property type="entry name" value="UPF0034"/>
    <property type="match status" value="1"/>
</dbReference>
<keyword evidence="15 25" id="KW-0521">NADP</keyword>
<dbReference type="OrthoDB" id="259935at2759"/>
<dbReference type="Pfam" id="PF01207">
    <property type="entry name" value="Dus"/>
    <property type="match status" value="2"/>
</dbReference>
<feature type="region of interest" description="Disordered" evidence="26">
    <location>
        <begin position="1"/>
        <end position="61"/>
    </location>
</feature>
<evidence type="ECO:0000256" key="17">
    <source>
        <dbReference type="ARBA" id="ARBA00023027"/>
    </source>
</evidence>
<dbReference type="AlphaFoldDB" id="A0A0G2EKX8"/>
<comment type="catalytic activity">
    <reaction evidence="23">
        <text>5,6-dihydrouridine(47) in tRNA + NADP(+) = uridine(47) in tRNA + NADPH + H(+)</text>
        <dbReference type="Rhea" id="RHEA:53360"/>
        <dbReference type="Rhea" id="RHEA-COMP:13539"/>
        <dbReference type="Rhea" id="RHEA-COMP:13540"/>
        <dbReference type="ChEBI" id="CHEBI:15378"/>
        <dbReference type="ChEBI" id="CHEBI:57783"/>
        <dbReference type="ChEBI" id="CHEBI:58349"/>
        <dbReference type="ChEBI" id="CHEBI:65315"/>
        <dbReference type="ChEBI" id="CHEBI:74443"/>
        <dbReference type="EC" id="1.3.1.89"/>
    </reaction>
    <physiologicalReaction direction="right-to-left" evidence="23">
        <dbReference type="Rhea" id="RHEA:53362"/>
    </physiologicalReaction>
</comment>
<dbReference type="Pfam" id="PF25585">
    <property type="entry name" value="zf-CCCH_DUS3L"/>
    <property type="match status" value="2"/>
</dbReference>
<reference evidence="28 29" key="2">
    <citation type="submission" date="2015-05" db="EMBL/GenBank/DDBJ databases">
        <authorList>
            <person name="Morales-Cruz A."/>
            <person name="Amrine K.C."/>
            <person name="Cantu D."/>
        </authorList>
    </citation>
    <scope>NUCLEOTIDE SEQUENCE [LARGE SCALE GENOMIC DNA]</scope>
    <source>
        <strain evidence="28">UCRPC4</strain>
    </source>
</reference>
<keyword evidence="17 25" id="KW-0520">NAD</keyword>
<dbReference type="PANTHER" id="PTHR45846:SF1">
    <property type="entry name" value="TRNA-DIHYDROURIDINE(47) SYNTHASE [NAD(P)(+)]-LIKE"/>
    <property type="match status" value="1"/>
</dbReference>
<evidence type="ECO:0000256" key="26">
    <source>
        <dbReference type="SAM" id="MobiDB-lite"/>
    </source>
</evidence>
<proteinExistence type="inferred from homology"/>
<feature type="region of interest" description="Disordered" evidence="26">
    <location>
        <begin position="102"/>
        <end position="133"/>
    </location>
</feature>
<feature type="zinc finger region" description="C3H1-type" evidence="24">
    <location>
        <begin position="142"/>
        <end position="168"/>
    </location>
</feature>
<comment type="catalytic activity">
    <reaction evidence="21">
        <text>a 5,6-dihydrouridine in mRNA + NAD(+) = a uridine in mRNA + NADH + H(+)</text>
        <dbReference type="Rhea" id="RHEA:69851"/>
        <dbReference type="Rhea" id="RHEA-COMP:14658"/>
        <dbReference type="Rhea" id="RHEA-COMP:17789"/>
        <dbReference type="ChEBI" id="CHEBI:15378"/>
        <dbReference type="ChEBI" id="CHEBI:57540"/>
        <dbReference type="ChEBI" id="CHEBI:57945"/>
        <dbReference type="ChEBI" id="CHEBI:65315"/>
        <dbReference type="ChEBI" id="CHEBI:74443"/>
    </reaction>
    <physiologicalReaction direction="right-to-left" evidence="21">
        <dbReference type="Rhea" id="RHEA:69853"/>
    </physiologicalReaction>
</comment>
<keyword evidence="18" id="KW-0539">Nucleus</keyword>
<evidence type="ECO:0000313" key="28">
    <source>
        <dbReference type="EMBL" id="KKY22806.1"/>
    </source>
</evidence>
<evidence type="ECO:0000256" key="16">
    <source>
        <dbReference type="ARBA" id="ARBA00023002"/>
    </source>
</evidence>
<feature type="compositionally biased region" description="Low complexity" evidence="26">
    <location>
        <begin position="15"/>
        <end position="29"/>
    </location>
</feature>
<dbReference type="GO" id="GO:0006397">
    <property type="term" value="P:mRNA processing"/>
    <property type="evidence" value="ECO:0007669"/>
    <property type="project" value="UniProtKB-KW"/>
</dbReference>
<evidence type="ECO:0000256" key="3">
    <source>
        <dbReference type="ARBA" id="ARBA00004496"/>
    </source>
</evidence>
<keyword evidence="16 25" id="KW-0560">Oxidoreductase</keyword>
<evidence type="ECO:0000256" key="5">
    <source>
        <dbReference type="ARBA" id="ARBA00022143"/>
    </source>
</evidence>
<feature type="compositionally biased region" description="Basic and acidic residues" evidence="26">
    <location>
        <begin position="102"/>
        <end position="113"/>
    </location>
</feature>
<feature type="compositionally biased region" description="Basic and acidic residues" evidence="26">
    <location>
        <begin position="284"/>
        <end position="313"/>
    </location>
</feature>
<dbReference type="InterPro" id="IPR018517">
    <property type="entry name" value="tRNA_hU_synthase_CS"/>
</dbReference>
<keyword evidence="13 24" id="KW-0863">Zinc-finger</keyword>
<keyword evidence="12" id="KW-0677">Repeat</keyword>
<evidence type="ECO:0000256" key="10">
    <source>
        <dbReference type="ARBA" id="ARBA00022694"/>
    </source>
</evidence>
<feature type="region of interest" description="Disordered" evidence="26">
    <location>
        <begin position="284"/>
        <end position="321"/>
    </location>
</feature>
<accession>A0A0G2EKX8</accession>
<feature type="compositionally biased region" description="Basic residues" evidence="26">
    <location>
        <begin position="114"/>
        <end position="126"/>
    </location>
</feature>
<evidence type="ECO:0000256" key="2">
    <source>
        <dbReference type="ARBA" id="ARBA00004123"/>
    </source>
</evidence>
<evidence type="ECO:0000256" key="20">
    <source>
        <dbReference type="ARBA" id="ARBA00048266"/>
    </source>
</evidence>
<dbReference type="Gene3D" id="4.10.1000.10">
    <property type="entry name" value="Zinc finger, CCCH-type"/>
    <property type="match status" value="1"/>
</dbReference>
<evidence type="ECO:0000256" key="6">
    <source>
        <dbReference type="ARBA" id="ARBA00022490"/>
    </source>
</evidence>
<evidence type="ECO:0000256" key="7">
    <source>
        <dbReference type="ARBA" id="ARBA00022630"/>
    </source>
</evidence>
<dbReference type="GO" id="GO:0102265">
    <property type="term" value="F:tRNA-dihydrouridine47 synthase activity"/>
    <property type="evidence" value="ECO:0007669"/>
    <property type="project" value="UniProtKB-EC"/>
</dbReference>
<dbReference type="InterPro" id="IPR013785">
    <property type="entry name" value="Aldolase_TIM"/>
</dbReference>
<dbReference type="GO" id="GO:0005737">
    <property type="term" value="C:cytoplasm"/>
    <property type="evidence" value="ECO:0007669"/>
    <property type="project" value="UniProtKB-SubCell"/>
</dbReference>
<evidence type="ECO:0000256" key="4">
    <source>
        <dbReference type="ARBA" id="ARBA00012376"/>
    </source>
</evidence>
<evidence type="ECO:0000256" key="21">
    <source>
        <dbReference type="ARBA" id="ARBA00048342"/>
    </source>
</evidence>
<dbReference type="PANTHER" id="PTHR45846">
    <property type="entry name" value="TRNA-DIHYDROURIDINE(47) SYNTHASE [NAD(P)(+)]-LIKE"/>
    <property type="match status" value="1"/>
</dbReference>
<evidence type="ECO:0000256" key="23">
    <source>
        <dbReference type="ARBA" id="ARBA00049513"/>
    </source>
</evidence>
<sequence length="753" mass="84276">MAHSAPISDLAATDPSSINGSNIAASSSPIVGVEGPPSTSKRKLDDANIGGPEEDRSFKRKVGIAPIKAEYLLPSLPNEGPGENGRQVVQTDAADDDAAEAFHHEDRTDGKDQKRGKKDKKSRGQNKARSFGSSKDEITLCQSRAHCAEFAPRECPFGDKCKFEHDLRKYLQDYKRDDLTTFGGVCPVWDAKGYCNVGWKCRFVGSHMNERETEDGKKELVLVEDDERKEKARSKFNFKQSDNGTVNTIPTSDKTLLMKKKFPTKKSDAMNNWIDVTQRELNKIMHTKDSKDRQSSSPEPDTKTRTEENRARFTEQPLRPSEKRRLYFGPETPVLAPLTTQGNQPFRRLCSDLGAEFTYSEMAMSLPLIQGQRSEWALLKAHESEVFLPSFTPSRPIVADYDQAKDLRFGAQISANKPWLALKATEILTTLLPGGLRCIDLNCGCPIDLVYREGAGSALMDHPSKLEKMLRGMNVVSGETPITVKIRTGTRDGKPTANKLVERLIFGGHESQEMNIGPCGIAAITLHGRSRQQRYTKTADWNYIASTATMIKDMKASANDVADTIREPDPRDQPVTSSSAKNSSSVQVPYFIGNGDCYSHIDYYDHVNNAGVDSVMVARGALCKPWLFEEITTNQYLDKSASERLTYVEKFVQYGLEAWGSDEMGVGTTRRFLLEWLSFSCRYVPIGLLEVLPPKLQDRPPRWKGRNELEELLASGNYKDWIKISEMFLGPAHKNFQFQPKHKSNAYEIEAEG</sequence>
<organism evidence="28 29">
    <name type="scientific">Phaeomoniella chlamydospora</name>
    <name type="common">Phaeoacremonium chlamydosporum</name>
    <dbReference type="NCBI Taxonomy" id="158046"/>
    <lineage>
        <taxon>Eukaryota</taxon>
        <taxon>Fungi</taxon>
        <taxon>Dikarya</taxon>
        <taxon>Ascomycota</taxon>
        <taxon>Pezizomycotina</taxon>
        <taxon>Eurotiomycetes</taxon>
        <taxon>Chaetothyriomycetidae</taxon>
        <taxon>Phaeomoniellales</taxon>
        <taxon>Phaeomoniellaceae</taxon>
        <taxon>Phaeomoniella</taxon>
    </lineage>
</organism>
<keyword evidence="7 25" id="KW-0285">Flavoprotein</keyword>
<protein>
    <recommendedName>
        <fullName evidence="5 25">tRNA-dihydrouridine(47) synthase [NAD(P)(+)]</fullName>
        <ecNumber evidence="4 25">1.3.1.89</ecNumber>
    </recommendedName>
    <alternativeName>
        <fullName evidence="25">tRNA-dihydrouridine synthase 3</fullName>
    </alternativeName>
</protein>
<dbReference type="SUPFAM" id="SSF51395">
    <property type="entry name" value="FMN-linked oxidoreductases"/>
    <property type="match status" value="1"/>
</dbReference>
<evidence type="ECO:0000256" key="25">
    <source>
        <dbReference type="RuleBase" id="RU291113"/>
    </source>
</evidence>
<dbReference type="EC" id="1.3.1.89" evidence="4 25"/>
<reference evidence="28 29" key="1">
    <citation type="submission" date="2015-05" db="EMBL/GenBank/DDBJ databases">
        <title>Distinctive expansion of gene families associated with plant cell wall degradation and secondary metabolism in the genomes of grapevine trunk pathogens.</title>
        <authorList>
            <person name="Lawrence D.P."/>
            <person name="Travadon R."/>
            <person name="Rolshausen P.E."/>
            <person name="Baumgartner K."/>
        </authorList>
    </citation>
    <scope>NUCLEOTIDE SEQUENCE [LARGE SCALE GENOMIC DNA]</scope>
    <source>
        <strain evidence="28">UCRPC4</strain>
    </source>
</reference>
<evidence type="ECO:0000256" key="18">
    <source>
        <dbReference type="ARBA" id="ARBA00023242"/>
    </source>
</evidence>
<keyword evidence="29" id="KW-1185">Reference proteome</keyword>
<comment type="subcellular location">
    <subcellularLocation>
        <location evidence="3">Cytoplasm</location>
    </subcellularLocation>
    <subcellularLocation>
        <location evidence="2">Nucleus</location>
    </subcellularLocation>
</comment>
<dbReference type="EMBL" id="LCWF01000073">
    <property type="protein sequence ID" value="KKY22806.1"/>
    <property type="molecule type" value="Genomic_DNA"/>
</dbReference>
<gene>
    <name evidence="28" type="ORF">UCRPC4_g03132</name>
</gene>
<dbReference type="GO" id="GO:0003723">
    <property type="term" value="F:RNA binding"/>
    <property type="evidence" value="ECO:0007669"/>
    <property type="project" value="TreeGrafter"/>
</dbReference>
<evidence type="ECO:0000256" key="15">
    <source>
        <dbReference type="ARBA" id="ARBA00022857"/>
    </source>
</evidence>
<evidence type="ECO:0000256" key="8">
    <source>
        <dbReference type="ARBA" id="ARBA00022643"/>
    </source>
</evidence>
<feature type="domain" description="C3H1-type" evidence="27">
    <location>
        <begin position="142"/>
        <end position="168"/>
    </location>
</feature>
<comment type="catalytic activity">
    <reaction evidence="22">
        <text>a 5,6-dihydrouridine in mRNA + NADP(+) = a uridine in mRNA + NADPH + H(+)</text>
        <dbReference type="Rhea" id="RHEA:69855"/>
        <dbReference type="Rhea" id="RHEA-COMP:14658"/>
        <dbReference type="Rhea" id="RHEA-COMP:17789"/>
        <dbReference type="ChEBI" id="CHEBI:15378"/>
        <dbReference type="ChEBI" id="CHEBI:57783"/>
        <dbReference type="ChEBI" id="CHEBI:58349"/>
        <dbReference type="ChEBI" id="CHEBI:65315"/>
        <dbReference type="ChEBI" id="CHEBI:74443"/>
    </reaction>
    <physiologicalReaction direction="right-to-left" evidence="22">
        <dbReference type="Rhea" id="RHEA:69857"/>
    </physiologicalReaction>
</comment>
<evidence type="ECO:0000256" key="13">
    <source>
        <dbReference type="ARBA" id="ARBA00022771"/>
    </source>
</evidence>
<evidence type="ECO:0000259" key="27">
    <source>
        <dbReference type="PROSITE" id="PS50103"/>
    </source>
</evidence>
<keyword evidence="8 25" id="KW-0288">FMN</keyword>
<dbReference type="PROSITE" id="PS50103">
    <property type="entry name" value="ZF_C3H1"/>
    <property type="match status" value="1"/>
</dbReference>
<evidence type="ECO:0000256" key="14">
    <source>
        <dbReference type="ARBA" id="ARBA00022833"/>
    </source>
</evidence>
<dbReference type="CDD" id="cd02801">
    <property type="entry name" value="DUS_like_FMN"/>
    <property type="match status" value="1"/>
</dbReference>
<evidence type="ECO:0000256" key="12">
    <source>
        <dbReference type="ARBA" id="ARBA00022737"/>
    </source>
</evidence>
<dbReference type="FunFam" id="3.20.20.70:FF:000145">
    <property type="entry name" value="tRNA-dihydrouridine(47) synthase [NAD(P)(+)]"/>
    <property type="match status" value="1"/>
</dbReference>
<evidence type="ECO:0000256" key="24">
    <source>
        <dbReference type="PROSITE-ProRule" id="PRU00723"/>
    </source>
</evidence>
<dbReference type="GO" id="GO:0106414">
    <property type="term" value="F:mRNA dihydrouridine synthase activity"/>
    <property type="evidence" value="ECO:0007669"/>
    <property type="project" value="RHEA"/>
</dbReference>
<dbReference type="GO" id="GO:0050660">
    <property type="term" value="F:flavin adenine dinucleotide binding"/>
    <property type="evidence" value="ECO:0007669"/>
    <property type="project" value="UniProtKB-UniRule"/>
</dbReference>
<dbReference type="InterPro" id="IPR000571">
    <property type="entry name" value="Znf_CCCH"/>
</dbReference>
<dbReference type="Proteomes" id="UP000053317">
    <property type="component" value="Unassembled WGS sequence"/>
</dbReference>
<dbReference type="GO" id="GO:0008270">
    <property type="term" value="F:zinc ion binding"/>
    <property type="evidence" value="ECO:0007669"/>
    <property type="project" value="UniProtKB-KW"/>
</dbReference>
<keyword evidence="10 25" id="KW-0819">tRNA processing</keyword>
<evidence type="ECO:0000256" key="11">
    <source>
        <dbReference type="ARBA" id="ARBA00022723"/>
    </source>
</evidence>
<comment type="catalytic activity">
    <reaction evidence="20">
        <text>5,6-dihydrouridine(47) in tRNA + NAD(+) = uridine(47) in tRNA + NADH + H(+)</text>
        <dbReference type="Rhea" id="RHEA:53364"/>
        <dbReference type="Rhea" id="RHEA-COMP:13539"/>
        <dbReference type="Rhea" id="RHEA-COMP:13540"/>
        <dbReference type="ChEBI" id="CHEBI:15378"/>
        <dbReference type="ChEBI" id="CHEBI:57540"/>
        <dbReference type="ChEBI" id="CHEBI:57945"/>
        <dbReference type="ChEBI" id="CHEBI:65315"/>
        <dbReference type="ChEBI" id="CHEBI:74443"/>
        <dbReference type="EC" id="1.3.1.89"/>
    </reaction>
    <physiologicalReaction direction="right-to-left" evidence="20">
        <dbReference type="Rhea" id="RHEA:53366"/>
    </physiologicalReaction>
</comment>
<evidence type="ECO:0000256" key="19">
    <source>
        <dbReference type="ARBA" id="ARBA00045934"/>
    </source>
</evidence>
<name>A0A0G2EKX8_PHACM</name>
<keyword evidence="9" id="KW-0507">mRNA processing</keyword>
<keyword evidence="11 24" id="KW-0479">Metal-binding</keyword>
<dbReference type="Gene3D" id="3.20.20.70">
    <property type="entry name" value="Aldolase class I"/>
    <property type="match status" value="1"/>
</dbReference>
<evidence type="ECO:0000256" key="1">
    <source>
        <dbReference type="ARBA" id="ARBA00001917"/>
    </source>
</evidence>
<comment type="function">
    <text evidence="19">Catalyzes the synthesis of dihydrouridine, a modified base found in the D-loop of most tRNAs. Specifically modifies U47 in cytoplasmic tRNAs. Catalyzes the synthesis of dihydrouridine in some mRNAs, thereby affecting their translation.</text>
</comment>
<dbReference type="InterPro" id="IPR035587">
    <property type="entry name" value="DUS-like_FMN-bd"/>
</dbReference>
<evidence type="ECO:0000256" key="22">
    <source>
        <dbReference type="ARBA" id="ARBA00049447"/>
    </source>
</evidence>